<organism evidence="3 4">
    <name type="scientific">Caballeronia novacaledonica</name>
    <dbReference type="NCBI Taxonomy" id="1544861"/>
    <lineage>
        <taxon>Bacteria</taxon>
        <taxon>Pseudomonadati</taxon>
        <taxon>Pseudomonadota</taxon>
        <taxon>Betaproteobacteria</taxon>
        <taxon>Burkholderiales</taxon>
        <taxon>Burkholderiaceae</taxon>
        <taxon>Caballeronia</taxon>
    </lineage>
</organism>
<evidence type="ECO:0000313" key="4">
    <source>
        <dbReference type="Proteomes" id="UP001055111"/>
    </source>
</evidence>
<dbReference type="AlphaFoldDB" id="A0AA37ID40"/>
<protein>
    <submittedName>
        <fullName evidence="3">Tetratricopeptide repeat protein</fullName>
    </submittedName>
</protein>
<sequence length="805" mass="86000">MSSRVRVALCAALALCAAAASRADETLPLPLSGAAYRVAREAFAAYGEHRYADAIAGAREAIRQRPDVAELRLLLANSLAARGRLKEASRVLGEAIAQLGPSPSLSARRRQIDILIASGGAGGVPSDLPEPALKAARAAYRDYAKKDYASAAAESREAVRLAPQAERLRYLLIDSLAASGDDAAAYDAAVDASTRFGDNDALRERRRFIGDRLAPDASKSAYAARGRGDIDAAQGFARKAVMYAPGRMDFRMQLIEILFARGDLAGVEAATNDAIAIDRDDALAWALQGYARAARGGDADADFAHALSIEANDGRKNRDVRVARTIVADVRLAQGNAQAALDALPPVATQTPDDADAAITLRRHRAQTMLRLAATQTAQIDPRARPTFECREDQFGASCDVYAHDPALAATREARLAERRGDRGAAIGFWRTAIAEVPDDPQPRIALIDALAAAGRTREASNEARALIDANLLDSMTDTQAAFIAQRAGDSALALDYFARADREGKLPASAEADAGYAALNLRRNEEGVRYLERAIDHSADAPADEALTPEALNDARAAHAEATRNWGFSASVNYRGSGAQQGFAFAPTPGVSNNWQAAAEAYWRPFGSLGDRMFEVYARGYENFGVKGGGPSGASTLQAAIGARVKPFASANAIFAIEKILPIGSDVRSDWLARAAYSNGFGDTRRLDVPSWWTGTVYGEAGHYIQNDSTYATANARLGRTYRVDSVSPRLTVFPHAVVGMDYDSAVDHSVPVGIGAGVAARYWFRGGPYDAPRSFVDVAVQYRFRVAGDDRAKGVFFGAVFSY</sequence>
<dbReference type="Pfam" id="PF14559">
    <property type="entry name" value="TPR_19"/>
    <property type="match status" value="2"/>
</dbReference>
<dbReference type="Pfam" id="PF13283">
    <property type="entry name" value="NfrA_C"/>
    <property type="match status" value="1"/>
</dbReference>
<evidence type="ECO:0000313" key="3">
    <source>
        <dbReference type="EMBL" id="GJH24476.1"/>
    </source>
</evidence>
<dbReference type="Gene3D" id="1.25.40.10">
    <property type="entry name" value="Tetratricopeptide repeat domain"/>
    <property type="match status" value="3"/>
</dbReference>
<name>A0AA37ID40_9BURK</name>
<gene>
    <name evidence="3" type="ORF">CBA19CS42_08190</name>
</gene>
<dbReference type="InterPro" id="IPR011990">
    <property type="entry name" value="TPR-like_helical_dom_sf"/>
</dbReference>
<dbReference type="InterPro" id="IPR025137">
    <property type="entry name" value="NfrA_C"/>
</dbReference>
<dbReference type="SUPFAM" id="SSF48452">
    <property type="entry name" value="TPR-like"/>
    <property type="match status" value="2"/>
</dbReference>
<accession>A0AA37ID40</accession>
<comment type="caution">
    <text evidence="3">The sequence shown here is derived from an EMBL/GenBank/DDBJ whole genome shotgun (WGS) entry which is preliminary data.</text>
</comment>
<dbReference type="Proteomes" id="UP001055111">
    <property type="component" value="Unassembled WGS sequence"/>
</dbReference>
<feature type="signal peptide" evidence="1">
    <location>
        <begin position="1"/>
        <end position="23"/>
    </location>
</feature>
<evidence type="ECO:0000256" key="1">
    <source>
        <dbReference type="SAM" id="SignalP"/>
    </source>
</evidence>
<dbReference type="RefSeq" id="WP_238210906.1">
    <property type="nucleotide sequence ID" value="NZ_BPUS01000002.1"/>
</dbReference>
<dbReference type="EMBL" id="BPUS01000002">
    <property type="protein sequence ID" value="GJH24476.1"/>
    <property type="molecule type" value="Genomic_DNA"/>
</dbReference>
<reference evidence="3" key="1">
    <citation type="submission" date="2022-09" db="EMBL/GenBank/DDBJ databases">
        <title>Isolation and characterization of 3-chlorobenzoate degrading bacteria from soils in Shizuoka.</title>
        <authorList>
            <person name="Ifat A."/>
            <person name="Ogawa N."/>
            <person name="Kimbara K."/>
            <person name="Moriuchi R."/>
            <person name="Dohra H."/>
            <person name="Shintani M."/>
        </authorList>
    </citation>
    <scope>NUCLEOTIDE SEQUENCE</scope>
    <source>
        <strain evidence="3">19CS4-2</strain>
    </source>
</reference>
<feature type="chain" id="PRO_5041428676" evidence="1">
    <location>
        <begin position="24"/>
        <end position="805"/>
    </location>
</feature>
<evidence type="ECO:0000259" key="2">
    <source>
        <dbReference type="Pfam" id="PF13283"/>
    </source>
</evidence>
<feature type="domain" description="Bacteriophage N4 adsorption protein A C-terminal" evidence="2">
    <location>
        <begin position="630"/>
        <end position="800"/>
    </location>
</feature>
<proteinExistence type="predicted"/>
<keyword evidence="1" id="KW-0732">Signal</keyword>